<dbReference type="InterPro" id="IPR036770">
    <property type="entry name" value="Ankyrin_rpt-contain_sf"/>
</dbReference>
<dbReference type="Gene3D" id="1.25.40.20">
    <property type="entry name" value="Ankyrin repeat-containing domain"/>
    <property type="match status" value="2"/>
</dbReference>
<accession>A0A9P0FDJ6</accession>
<dbReference type="AlphaFoldDB" id="A0A9P0FDJ6"/>
<feature type="domain" description="NACHT" evidence="4">
    <location>
        <begin position="537"/>
        <end position="683"/>
    </location>
</feature>
<dbReference type="PRINTS" id="PR01415">
    <property type="entry name" value="ANKYRIN"/>
</dbReference>
<dbReference type="GO" id="GO:0005737">
    <property type="term" value="C:cytoplasm"/>
    <property type="evidence" value="ECO:0007669"/>
    <property type="project" value="TreeGrafter"/>
</dbReference>
<dbReference type="Pfam" id="PF05729">
    <property type="entry name" value="NACHT"/>
    <property type="match status" value="1"/>
</dbReference>
<organism evidence="5 6">
    <name type="scientific">Brassicogethes aeneus</name>
    <name type="common">Rape pollen beetle</name>
    <name type="synonym">Meligethes aeneus</name>
    <dbReference type="NCBI Taxonomy" id="1431903"/>
    <lineage>
        <taxon>Eukaryota</taxon>
        <taxon>Metazoa</taxon>
        <taxon>Ecdysozoa</taxon>
        <taxon>Arthropoda</taxon>
        <taxon>Hexapoda</taxon>
        <taxon>Insecta</taxon>
        <taxon>Pterygota</taxon>
        <taxon>Neoptera</taxon>
        <taxon>Endopterygota</taxon>
        <taxon>Coleoptera</taxon>
        <taxon>Polyphaga</taxon>
        <taxon>Cucujiformia</taxon>
        <taxon>Nitidulidae</taxon>
        <taxon>Meligethinae</taxon>
        <taxon>Brassicogethes</taxon>
    </lineage>
</organism>
<evidence type="ECO:0000313" key="6">
    <source>
        <dbReference type="Proteomes" id="UP001154078"/>
    </source>
</evidence>
<feature type="repeat" description="ANK" evidence="3">
    <location>
        <begin position="1109"/>
        <end position="1141"/>
    </location>
</feature>
<feature type="repeat" description="ANK" evidence="3">
    <location>
        <begin position="1076"/>
        <end position="1108"/>
    </location>
</feature>
<feature type="repeat" description="ANK" evidence="3">
    <location>
        <begin position="1142"/>
        <end position="1174"/>
    </location>
</feature>
<dbReference type="EMBL" id="OV121142">
    <property type="protein sequence ID" value="CAH0549884.1"/>
    <property type="molecule type" value="Genomic_DNA"/>
</dbReference>
<dbReference type="Pfam" id="PF12796">
    <property type="entry name" value="Ank_2"/>
    <property type="match status" value="2"/>
</dbReference>
<sequence length="1198" mass="140156">MEPQHKNKNHNDLAGGFIYEKLILSILAIRCCFNKKIKDFKIGSNIPGFGSLDDIVIEMDYDNGSQEVFVIQLKYKKEEGIKSIKINLNKYIQDYKIIKDRYKDVKVTVIIHTKANEQLIPQHNALVKYDIDLNLKMFNTNRDGLLFKYNTKLVNINDKSISSDLIQQFFDNCYLLANQCSVEDPEKMLGSEFDYCVGNLEIRDIYNYFEMIFSSRNELIYKEEISWMLKIKTLYRFINLSSADNEVIENENVILKTLTLFNLAQVSKTSMCVVSNIIKRIIRDRFSEFNSLHENISEQILNQFNLKKLTNIQNGNLAYKDLILLLWMEGEVPLPLCNTEENKKIINFVLQKFNPDFSIILQTEDVDNTFKHIQIFHDFTNIRDEIVKEVNFKNIKIKLHQNQSVSLEELHFFDETALKTINADLYIKLFSSKENHLKSINPLSCYIPRRLKPLTFNKNVTKDEVVTFTVHSNCPELSEFLRKHNTLRKESHCYLIDYNEAYLCSAYNGDIKSLSNYRTSKVLTEEELLRLNIPINIIDGNAGMGKSQFLRNIQYLLPKDYWTILLNLTNYHMFWKDEVLENKESLIEYLVKHQMEGRIDDCNLKFLTELFKNRLKNKKIYLLIDGFDEVDFNPENIRKIFLLLQVPLFITTRPTKKEVLEKELRVPSIKIMEFSEDNQIEFLQVLPNLSLNYINKVLDGLKIEKSFLGVPLLLKILVNILPSLKEIENIDLLVLYNTYFDKNMEHYKNCDRRAIKHLAFRTFFKEFYGTFFKEKLFQEDCKDFQNTIATKKDVIFSGFDSEKEPTFIHRTFAECLCAQVLSEICLHEQFTKIYEELVSKIEYNLVKYFFDLIICKNLPLHYAALRNDKNIEILINKHDYSNEKDKLGRTVLHVLSTYGDYSERTNIQKNKKLYTFVRMSDPENYNGKNPFLPARDTIKLLLTKTKIKSNFKLVEDRFEKNIIDYSYLSFSYDVLNEICKYSSINFTKRDFKDLKILNNLTVFAIVLHHNEILNCIVKSNDFRERIIYKSLMYPNFGPYGLHAAVLSENVEALELLILNGSLLEKKESFLEVIDGCGNTALHLAARKGNVELADMLVMKGANVNAKADLDDTPLMEACSNNKPEIVKYLINNGAHVNSQNRMGQTALHFAVQNKSDLIIHILLINNAYPNIQDFLGLTPWQVLNVEEYARKIVKKWNN</sequence>
<dbReference type="InterPro" id="IPR027417">
    <property type="entry name" value="P-loop_NTPase"/>
</dbReference>
<name>A0A9P0FDJ6_BRAAE</name>
<evidence type="ECO:0000313" key="5">
    <source>
        <dbReference type="EMBL" id="CAH0549884.1"/>
    </source>
</evidence>
<dbReference type="Proteomes" id="UP001154078">
    <property type="component" value="Chromosome 11"/>
</dbReference>
<dbReference type="SUPFAM" id="SSF48403">
    <property type="entry name" value="Ankyrin repeat"/>
    <property type="match status" value="1"/>
</dbReference>
<dbReference type="PANTHER" id="PTHR24198:SF165">
    <property type="entry name" value="ANKYRIN REPEAT-CONTAINING PROTEIN-RELATED"/>
    <property type="match status" value="1"/>
</dbReference>
<reference evidence="5" key="1">
    <citation type="submission" date="2021-12" db="EMBL/GenBank/DDBJ databases">
        <authorList>
            <person name="King R."/>
        </authorList>
    </citation>
    <scope>NUCLEOTIDE SEQUENCE</scope>
</reference>
<evidence type="ECO:0000256" key="3">
    <source>
        <dbReference type="PROSITE-ProRule" id="PRU00023"/>
    </source>
</evidence>
<dbReference type="PANTHER" id="PTHR24198">
    <property type="entry name" value="ANKYRIN REPEAT AND PROTEIN KINASE DOMAIN-CONTAINING PROTEIN"/>
    <property type="match status" value="1"/>
</dbReference>
<dbReference type="PROSITE" id="PS50088">
    <property type="entry name" value="ANK_REPEAT"/>
    <property type="match status" value="3"/>
</dbReference>
<dbReference type="SUPFAM" id="SSF52540">
    <property type="entry name" value="P-loop containing nucleoside triphosphate hydrolases"/>
    <property type="match status" value="1"/>
</dbReference>
<dbReference type="InterPro" id="IPR002110">
    <property type="entry name" value="Ankyrin_rpt"/>
</dbReference>
<evidence type="ECO:0000259" key="4">
    <source>
        <dbReference type="Pfam" id="PF05729"/>
    </source>
</evidence>
<keyword evidence="2 3" id="KW-0040">ANK repeat</keyword>
<evidence type="ECO:0000256" key="1">
    <source>
        <dbReference type="ARBA" id="ARBA00022737"/>
    </source>
</evidence>
<protein>
    <recommendedName>
        <fullName evidence="4">NACHT domain-containing protein</fullName>
    </recommendedName>
</protein>
<dbReference type="OrthoDB" id="8194444at2759"/>
<gene>
    <name evidence="5" type="ORF">MELIAE_LOCUS2893</name>
</gene>
<dbReference type="InterPro" id="IPR007111">
    <property type="entry name" value="NACHT_NTPase"/>
</dbReference>
<evidence type="ECO:0000256" key="2">
    <source>
        <dbReference type="ARBA" id="ARBA00023043"/>
    </source>
</evidence>
<dbReference type="SMART" id="SM00248">
    <property type="entry name" value="ANK"/>
    <property type="match status" value="5"/>
</dbReference>
<keyword evidence="1" id="KW-0677">Repeat</keyword>
<keyword evidence="6" id="KW-1185">Reference proteome</keyword>
<dbReference type="PROSITE" id="PS50297">
    <property type="entry name" value="ANK_REP_REGION"/>
    <property type="match status" value="3"/>
</dbReference>
<proteinExistence type="predicted"/>